<feature type="non-terminal residue" evidence="1">
    <location>
        <position position="112"/>
    </location>
</feature>
<dbReference type="EMBL" id="LXQA010252812">
    <property type="protein sequence ID" value="MCI38176.1"/>
    <property type="molecule type" value="Genomic_DNA"/>
</dbReference>
<evidence type="ECO:0000313" key="1">
    <source>
        <dbReference type="EMBL" id="MCI38176.1"/>
    </source>
</evidence>
<proteinExistence type="predicted"/>
<sequence>MLCPRCSAVFDKKAIDGLNKFVPFSKNRGNWSNQRPIANKNVVQHRPVHQRLGHKATFVPSNRAPANQWFQGQQMVPNRRFVEKGSSSNNKPKNFVEAKKYAYKSNYMGRNP</sequence>
<dbReference type="Proteomes" id="UP000265520">
    <property type="component" value="Unassembled WGS sequence"/>
</dbReference>
<protein>
    <submittedName>
        <fullName evidence="1">Uncharacterized protein</fullName>
    </submittedName>
</protein>
<reference evidence="1 2" key="1">
    <citation type="journal article" date="2018" name="Front. Plant Sci.">
        <title>Red Clover (Trifolium pratense) and Zigzag Clover (T. medium) - A Picture of Genomic Similarities and Differences.</title>
        <authorList>
            <person name="Dluhosova J."/>
            <person name="Istvanek J."/>
            <person name="Nedelnik J."/>
            <person name="Repkova J."/>
        </authorList>
    </citation>
    <scope>NUCLEOTIDE SEQUENCE [LARGE SCALE GENOMIC DNA]</scope>
    <source>
        <strain evidence="2">cv. 10/8</strain>
        <tissue evidence="1">Leaf</tissue>
    </source>
</reference>
<dbReference type="AlphaFoldDB" id="A0A392RRJ9"/>
<accession>A0A392RRJ9</accession>
<comment type="caution">
    <text evidence="1">The sequence shown here is derived from an EMBL/GenBank/DDBJ whole genome shotgun (WGS) entry which is preliminary data.</text>
</comment>
<organism evidence="1 2">
    <name type="scientific">Trifolium medium</name>
    <dbReference type="NCBI Taxonomy" id="97028"/>
    <lineage>
        <taxon>Eukaryota</taxon>
        <taxon>Viridiplantae</taxon>
        <taxon>Streptophyta</taxon>
        <taxon>Embryophyta</taxon>
        <taxon>Tracheophyta</taxon>
        <taxon>Spermatophyta</taxon>
        <taxon>Magnoliopsida</taxon>
        <taxon>eudicotyledons</taxon>
        <taxon>Gunneridae</taxon>
        <taxon>Pentapetalae</taxon>
        <taxon>rosids</taxon>
        <taxon>fabids</taxon>
        <taxon>Fabales</taxon>
        <taxon>Fabaceae</taxon>
        <taxon>Papilionoideae</taxon>
        <taxon>50 kb inversion clade</taxon>
        <taxon>NPAAA clade</taxon>
        <taxon>Hologalegina</taxon>
        <taxon>IRL clade</taxon>
        <taxon>Trifolieae</taxon>
        <taxon>Trifolium</taxon>
    </lineage>
</organism>
<evidence type="ECO:0000313" key="2">
    <source>
        <dbReference type="Proteomes" id="UP000265520"/>
    </source>
</evidence>
<keyword evidence="2" id="KW-1185">Reference proteome</keyword>
<name>A0A392RRJ9_9FABA</name>